<dbReference type="AlphaFoldDB" id="A0A2P2Q7E1"/>
<evidence type="ECO:0000256" key="1">
    <source>
        <dbReference type="SAM" id="Phobius"/>
    </source>
</evidence>
<dbReference type="EMBL" id="GGEC01082429">
    <property type="protein sequence ID" value="MBX62913.1"/>
    <property type="molecule type" value="Transcribed_RNA"/>
</dbReference>
<evidence type="ECO:0000313" key="2">
    <source>
        <dbReference type="EMBL" id="MBX62913.1"/>
    </source>
</evidence>
<keyword evidence="1" id="KW-1133">Transmembrane helix</keyword>
<accession>A0A2P2Q7E1</accession>
<protein>
    <submittedName>
        <fullName evidence="2">Uncharacterized protein</fullName>
    </submittedName>
</protein>
<organism evidence="2">
    <name type="scientific">Rhizophora mucronata</name>
    <name type="common">Asiatic mangrove</name>
    <dbReference type="NCBI Taxonomy" id="61149"/>
    <lineage>
        <taxon>Eukaryota</taxon>
        <taxon>Viridiplantae</taxon>
        <taxon>Streptophyta</taxon>
        <taxon>Embryophyta</taxon>
        <taxon>Tracheophyta</taxon>
        <taxon>Spermatophyta</taxon>
        <taxon>Magnoliopsida</taxon>
        <taxon>eudicotyledons</taxon>
        <taxon>Gunneridae</taxon>
        <taxon>Pentapetalae</taxon>
        <taxon>rosids</taxon>
        <taxon>fabids</taxon>
        <taxon>Malpighiales</taxon>
        <taxon>Rhizophoraceae</taxon>
        <taxon>Rhizophora</taxon>
    </lineage>
</organism>
<keyword evidence="1" id="KW-0812">Transmembrane</keyword>
<feature type="transmembrane region" description="Helical" evidence="1">
    <location>
        <begin position="7"/>
        <end position="27"/>
    </location>
</feature>
<name>A0A2P2Q7E1_RHIMU</name>
<sequence length="40" mass="4643">MQCKHKLYYNVMLWICSVLISLLKRVLVHKAPTLWGIGEG</sequence>
<keyword evidence="1" id="KW-0472">Membrane</keyword>
<reference evidence="2" key="1">
    <citation type="submission" date="2018-02" db="EMBL/GenBank/DDBJ databases">
        <title>Rhizophora mucronata_Transcriptome.</title>
        <authorList>
            <person name="Meera S.P."/>
            <person name="Sreeshan A."/>
            <person name="Augustine A."/>
        </authorList>
    </citation>
    <scope>NUCLEOTIDE SEQUENCE</scope>
    <source>
        <tissue evidence="2">Leaf</tissue>
    </source>
</reference>
<proteinExistence type="predicted"/>